<feature type="domain" description="SANT" evidence="4">
    <location>
        <begin position="117"/>
        <end position="168"/>
    </location>
</feature>
<protein>
    <submittedName>
        <fullName evidence="6">Uncharacterized protein</fullName>
    </submittedName>
</protein>
<dbReference type="InterPro" id="IPR017930">
    <property type="entry name" value="Myb_dom"/>
</dbReference>
<dbReference type="PANTHER" id="PTHR13992">
    <property type="entry name" value="NUCLEAR RECEPTOR CO-REPRESSOR RELATED NCOR"/>
    <property type="match status" value="1"/>
</dbReference>
<dbReference type="GO" id="GO:0046966">
    <property type="term" value="F:nuclear thyroid hormone receptor binding"/>
    <property type="evidence" value="ECO:0007669"/>
    <property type="project" value="TreeGrafter"/>
</dbReference>
<evidence type="ECO:0000256" key="2">
    <source>
        <dbReference type="SAM" id="MobiDB-lite"/>
    </source>
</evidence>
<feature type="compositionally biased region" description="Pro residues" evidence="2">
    <location>
        <begin position="101"/>
        <end position="114"/>
    </location>
</feature>
<feature type="compositionally biased region" description="Basic and acidic residues" evidence="2">
    <location>
        <begin position="1"/>
        <end position="49"/>
    </location>
</feature>
<feature type="region of interest" description="Disordered" evidence="2">
    <location>
        <begin position="775"/>
        <end position="827"/>
    </location>
</feature>
<feature type="domain" description="Myb-like" evidence="3">
    <location>
        <begin position="114"/>
        <end position="164"/>
    </location>
</feature>
<dbReference type="GO" id="GO:0003714">
    <property type="term" value="F:transcription corepressor activity"/>
    <property type="evidence" value="ECO:0007669"/>
    <property type="project" value="TreeGrafter"/>
</dbReference>
<dbReference type="InterPro" id="IPR001005">
    <property type="entry name" value="SANT/Myb"/>
</dbReference>
<dbReference type="OMA" id="NENGRIW"/>
<evidence type="ECO:0000313" key="6">
    <source>
        <dbReference type="Ensembl" id="ENSPMAP00000000875.1"/>
    </source>
</evidence>
<feature type="region of interest" description="Disordered" evidence="2">
    <location>
        <begin position="689"/>
        <end position="710"/>
    </location>
</feature>
<dbReference type="AlphaFoldDB" id="S4R6P5"/>
<dbReference type="PROSITE" id="PS51293">
    <property type="entry name" value="SANT"/>
    <property type="match status" value="1"/>
</dbReference>
<feature type="region of interest" description="Disordered" evidence="2">
    <location>
        <begin position="1"/>
        <end position="128"/>
    </location>
</feature>
<dbReference type="GO" id="GO:0000122">
    <property type="term" value="P:negative regulation of transcription by RNA polymerase II"/>
    <property type="evidence" value="ECO:0007669"/>
    <property type="project" value="TreeGrafter"/>
</dbReference>
<feature type="compositionally biased region" description="Low complexity" evidence="2">
    <location>
        <begin position="86"/>
        <end position="100"/>
    </location>
</feature>
<dbReference type="PANTHER" id="PTHR13992:SF5">
    <property type="entry name" value="NUCLEAR RECEPTOR COREPRESSOR 1"/>
    <property type="match status" value="1"/>
</dbReference>
<reference evidence="6" key="2">
    <citation type="submission" date="2025-09" db="UniProtKB">
        <authorList>
            <consortium name="Ensembl"/>
        </authorList>
    </citation>
    <scope>IDENTIFICATION</scope>
</reference>
<evidence type="ECO:0000256" key="1">
    <source>
        <dbReference type="ARBA" id="ARBA00010097"/>
    </source>
</evidence>
<dbReference type="InterPro" id="IPR009057">
    <property type="entry name" value="Homeodomain-like_sf"/>
</dbReference>
<accession>S4R6P5</accession>
<feature type="region of interest" description="Disordered" evidence="2">
    <location>
        <begin position="382"/>
        <end position="421"/>
    </location>
</feature>
<dbReference type="Gene3D" id="1.20.58.1880">
    <property type="match status" value="1"/>
</dbReference>
<dbReference type="PROSITE" id="PS50090">
    <property type="entry name" value="MYB_LIKE"/>
    <property type="match status" value="1"/>
</dbReference>
<dbReference type="CDD" id="cd00167">
    <property type="entry name" value="SANT"/>
    <property type="match status" value="1"/>
</dbReference>
<proteinExistence type="inferred from homology"/>
<feature type="domain" description="HTH myb-type" evidence="5">
    <location>
        <begin position="121"/>
        <end position="168"/>
    </location>
</feature>
<comment type="similarity">
    <text evidence="1">Belongs to the N-CoR nuclear receptor corepressors family.</text>
</comment>
<organism evidence="6">
    <name type="scientific">Petromyzon marinus</name>
    <name type="common">Sea lamprey</name>
    <dbReference type="NCBI Taxonomy" id="7757"/>
    <lineage>
        <taxon>Eukaryota</taxon>
        <taxon>Metazoa</taxon>
        <taxon>Chordata</taxon>
        <taxon>Craniata</taxon>
        <taxon>Vertebrata</taxon>
        <taxon>Cyclostomata</taxon>
        <taxon>Hyperoartia</taxon>
        <taxon>Petromyzontiformes</taxon>
        <taxon>Petromyzontidae</taxon>
        <taxon>Petromyzon</taxon>
    </lineage>
</organism>
<feature type="compositionally biased region" description="Basic and acidic residues" evidence="2">
    <location>
        <begin position="809"/>
        <end position="821"/>
    </location>
</feature>
<dbReference type="GO" id="GO:0000785">
    <property type="term" value="C:chromatin"/>
    <property type="evidence" value="ECO:0007669"/>
    <property type="project" value="TreeGrafter"/>
</dbReference>
<dbReference type="PROSITE" id="PS51294">
    <property type="entry name" value="HTH_MYB"/>
    <property type="match status" value="1"/>
</dbReference>
<feature type="region of interest" description="Disordered" evidence="2">
    <location>
        <begin position="487"/>
        <end position="550"/>
    </location>
</feature>
<feature type="compositionally biased region" description="Basic and acidic residues" evidence="2">
    <location>
        <begin position="303"/>
        <end position="314"/>
    </location>
</feature>
<dbReference type="GeneTree" id="ENSGT00940000155093"/>
<feature type="compositionally biased region" description="Acidic residues" evidence="2">
    <location>
        <begin position="205"/>
        <end position="214"/>
    </location>
</feature>
<dbReference type="STRING" id="7757.ENSPMAP00000000875"/>
<dbReference type="GO" id="GO:0005654">
    <property type="term" value="C:nucleoplasm"/>
    <property type="evidence" value="ECO:0007669"/>
    <property type="project" value="UniProtKB-ARBA"/>
</dbReference>
<dbReference type="InterPro" id="IPR017884">
    <property type="entry name" value="SANT_dom"/>
</dbReference>
<feature type="compositionally biased region" description="Polar residues" evidence="2">
    <location>
        <begin position="382"/>
        <end position="394"/>
    </location>
</feature>
<dbReference type="SUPFAM" id="SSF46689">
    <property type="entry name" value="Homeodomain-like"/>
    <property type="match status" value="1"/>
</dbReference>
<feature type="region of interest" description="Disordered" evidence="2">
    <location>
        <begin position="194"/>
        <end position="220"/>
    </location>
</feature>
<feature type="region of interest" description="Disordered" evidence="2">
    <location>
        <begin position="254"/>
        <end position="349"/>
    </location>
</feature>
<feature type="compositionally biased region" description="Polar residues" evidence="2">
    <location>
        <begin position="529"/>
        <end position="539"/>
    </location>
</feature>
<evidence type="ECO:0000259" key="4">
    <source>
        <dbReference type="PROSITE" id="PS51293"/>
    </source>
</evidence>
<name>S4R6P5_PETMA</name>
<evidence type="ECO:0000259" key="3">
    <source>
        <dbReference type="PROSITE" id="PS50090"/>
    </source>
</evidence>
<dbReference type="SMART" id="SM00717">
    <property type="entry name" value="SANT"/>
    <property type="match status" value="1"/>
</dbReference>
<dbReference type="Pfam" id="PF00249">
    <property type="entry name" value="Myb_DNA-binding"/>
    <property type="match status" value="1"/>
</dbReference>
<evidence type="ECO:0000259" key="5">
    <source>
        <dbReference type="PROSITE" id="PS51294"/>
    </source>
</evidence>
<feature type="compositionally biased region" description="Polar residues" evidence="2">
    <location>
        <begin position="260"/>
        <end position="270"/>
    </location>
</feature>
<reference evidence="6" key="1">
    <citation type="submission" date="2025-08" db="UniProtKB">
        <authorList>
            <consortium name="Ensembl"/>
        </authorList>
    </citation>
    <scope>IDENTIFICATION</scope>
</reference>
<dbReference type="GO" id="GO:0032991">
    <property type="term" value="C:protein-containing complex"/>
    <property type="evidence" value="ECO:0007669"/>
    <property type="project" value="UniProtKB-ARBA"/>
</dbReference>
<feature type="compositionally biased region" description="Basic and acidic residues" evidence="2">
    <location>
        <begin position="496"/>
        <end position="528"/>
    </location>
</feature>
<dbReference type="InterPro" id="IPR051571">
    <property type="entry name" value="N-CoR_corepressor"/>
</dbReference>
<dbReference type="HOGENOM" id="CLU_004689_0_0_1"/>
<dbReference type="Ensembl" id="ENSPMAT00000000879.1">
    <property type="protein sequence ID" value="ENSPMAP00000000875.1"/>
    <property type="gene ID" value="ENSPMAG00000000801.1"/>
</dbReference>
<sequence length="827" mass="87968">EKEKKEEKKEDREREKEREKEEEKPEKVEEREEREESREKEKEKEKGDSSGEEGDEKGPSAGKGRRTAGGLSRRKGRITRSMANEAAAAAAAAAAANTAASPPPPPPPPPPLHCPPVESSRWTEEEMEIARKGLVEHGRNWPAIARMVGSKSESQCKNFYFNYKRRHNLDALLQQHKAKGSRWRARADRELSQCESVASTVSAQDDQDDDDDESGASGDQSEALSIVTGMGMMDGVAGRGNGEARLTRRCALLPVPATGGDNNSSDTESAPSPMDTTRLKEEDGVSGGADSKPANAGAVPLSADKEEQDAAKVEEPEEPMEVDSNAPGAQVKAECKTEEEEEVERPAKAVAAADVRRPVELLRANEEEGELGELVRRPLGSVTSISSHDSSATCSADEGEETVPGQPARTTAVSPKPSLLCPPRAMIMSPPIRPPAMDLQQLKQRAADIPHMMCACAPQMYAAGPPKAQADALTMFQQQIKVVAQESALEDPASGHSHDASDAGGLKRESQDPAGASRRDSLDGERHGSTSPRSLNRSSAGLDRDGALRRTARRIRPARFLILPTKVQSANELSPSVCLSVTGEHGLQPAPHLLDVTRQPVPRPARLGAMPGPPPLIPSGKQAGTAEKPTVIMGGGGSITQVGHAHNHSRAFSTDPGKVAMGSILMGTPRPADASKHGCPRARAAAVSVIKQEELSPRGQPEGLHSRQSSDPSILIAAAPMHEGVVSKASGPPAKLSLDSSVNYRGSISQPMPPLHHQGIPAEVLYKGTISKLASSDESAGSDRGKSSHPMSYPSLQKSAGEGSRSPRAPHEMAGSKRTFDMMEGDL</sequence>